<dbReference type="EC" id="2.5.1.18" evidence="1"/>
<dbReference type="InterPro" id="IPR010987">
    <property type="entry name" value="Glutathione-S-Trfase_C-like"/>
</dbReference>
<dbReference type="Pfam" id="PF13417">
    <property type="entry name" value="GST_N_3"/>
    <property type="match status" value="1"/>
</dbReference>
<evidence type="ECO:0000259" key="4">
    <source>
        <dbReference type="PROSITE" id="PS50405"/>
    </source>
</evidence>
<proteinExistence type="predicted"/>
<dbReference type="GO" id="GO:0005737">
    <property type="term" value="C:cytoplasm"/>
    <property type="evidence" value="ECO:0007669"/>
    <property type="project" value="TreeGrafter"/>
</dbReference>
<dbReference type="InterPro" id="IPR036282">
    <property type="entry name" value="Glutathione-S-Trfase_C_sf"/>
</dbReference>
<feature type="domain" description="GST C-terminal" evidence="4">
    <location>
        <begin position="91"/>
        <end position="218"/>
    </location>
</feature>
<dbReference type="GO" id="GO:0043295">
    <property type="term" value="F:glutathione binding"/>
    <property type="evidence" value="ECO:0007669"/>
    <property type="project" value="TreeGrafter"/>
</dbReference>
<dbReference type="SFLD" id="SFLDS00019">
    <property type="entry name" value="Glutathione_Transferase_(cytos"/>
    <property type="match status" value="1"/>
</dbReference>
<keyword evidence="2 5" id="KW-0808">Transferase</keyword>
<gene>
    <name evidence="5" type="ORF">SAMN04487959_11521</name>
</gene>
<dbReference type="PROSITE" id="PS50405">
    <property type="entry name" value="GST_CTER"/>
    <property type="match status" value="1"/>
</dbReference>
<evidence type="ECO:0000313" key="6">
    <source>
        <dbReference type="Proteomes" id="UP000199040"/>
    </source>
</evidence>
<dbReference type="PROSITE" id="PS50404">
    <property type="entry name" value="GST_NTER"/>
    <property type="match status" value="1"/>
</dbReference>
<dbReference type="InterPro" id="IPR004045">
    <property type="entry name" value="Glutathione_S-Trfase_N"/>
</dbReference>
<keyword evidence="6" id="KW-1185">Reference proteome</keyword>
<dbReference type="SUPFAM" id="SSF47616">
    <property type="entry name" value="GST C-terminal domain-like"/>
    <property type="match status" value="1"/>
</dbReference>
<name>A0A1I3EWC5_9GAMM</name>
<evidence type="ECO:0000256" key="1">
    <source>
        <dbReference type="ARBA" id="ARBA00012452"/>
    </source>
</evidence>
<dbReference type="Gene3D" id="3.40.30.10">
    <property type="entry name" value="Glutaredoxin"/>
    <property type="match status" value="1"/>
</dbReference>
<evidence type="ECO:0000259" key="3">
    <source>
        <dbReference type="PROSITE" id="PS50404"/>
    </source>
</evidence>
<feature type="domain" description="GST N-terminal" evidence="3">
    <location>
        <begin position="4"/>
        <end position="86"/>
    </location>
</feature>
<dbReference type="CDD" id="cd00299">
    <property type="entry name" value="GST_C_family"/>
    <property type="match status" value="1"/>
</dbReference>
<protein>
    <recommendedName>
        <fullName evidence="1">glutathione transferase</fullName>
        <ecNumber evidence="1">2.5.1.18</ecNumber>
    </recommendedName>
</protein>
<dbReference type="InterPro" id="IPR036249">
    <property type="entry name" value="Thioredoxin-like_sf"/>
</dbReference>
<dbReference type="STRING" id="442341.SAMN04487959_11521"/>
<evidence type="ECO:0000313" key="5">
    <source>
        <dbReference type="EMBL" id="SFI03200.1"/>
    </source>
</evidence>
<organism evidence="5 6">
    <name type="scientific">Modicisalibacter xianhensis</name>
    <dbReference type="NCBI Taxonomy" id="442341"/>
    <lineage>
        <taxon>Bacteria</taxon>
        <taxon>Pseudomonadati</taxon>
        <taxon>Pseudomonadota</taxon>
        <taxon>Gammaproteobacteria</taxon>
        <taxon>Oceanospirillales</taxon>
        <taxon>Halomonadaceae</taxon>
        <taxon>Modicisalibacter</taxon>
    </lineage>
</organism>
<dbReference type="InterPro" id="IPR040079">
    <property type="entry name" value="Glutathione_S-Trfase"/>
</dbReference>
<dbReference type="Pfam" id="PF00043">
    <property type="entry name" value="GST_C"/>
    <property type="match status" value="1"/>
</dbReference>
<dbReference type="Proteomes" id="UP000199040">
    <property type="component" value="Unassembled WGS sequence"/>
</dbReference>
<accession>A0A1I3EWC5</accession>
<dbReference type="Gene3D" id="1.20.1050.10">
    <property type="match status" value="1"/>
</dbReference>
<evidence type="ECO:0000256" key="2">
    <source>
        <dbReference type="ARBA" id="ARBA00022679"/>
    </source>
</evidence>
<dbReference type="SUPFAM" id="SSF52833">
    <property type="entry name" value="Thioredoxin-like"/>
    <property type="match status" value="1"/>
</dbReference>
<dbReference type="GO" id="GO:0004364">
    <property type="term" value="F:glutathione transferase activity"/>
    <property type="evidence" value="ECO:0007669"/>
    <property type="project" value="UniProtKB-EC"/>
</dbReference>
<dbReference type="InterPro" id="IPR004046">
    <property type="entry name" value="GST_C"/>
</dbReference>
<dbReference type="EMBL" id="FOPY01000015">
    <property type="protein sequence ID" value="SFI03200.1"/>
    <property type="molecule type" value="Genomic_DNA"/>
</dbReference>
<dbReference type="PANTHER" id="PTHR43900">
    <property type="entry name" value="GLUTATHIONE S-TRANSFERASE RHO"/>
    <property type="match status" value="1"/>
</dbReference>
<dbReference type="AlphaFoldDB" id="A0A1I3EWC5"/>
<dbReference type="RefSeq" id="WP_092849015.1">
    <property type="nucleotide sequence ID" value="NZ_FOPY01000015.1"/>
</dbReference>
<sequence>MNNEPVHIFGPQFSTFVRSVQLCCEEKGIPYTVGTRIDGERVEFHGPEHQALHPFGKVPVLLHGGRRLIETPTICRYLDDNFPGVSLQGDDAWQRAQVDQWMAVLALYVDDALIRRYLLEFVFPKGEGGSIRQDKVEAAQPQVEKMLGLLEAQLGDREYLVLDRFTLADAIAAPMLDYLFKHPPASALVAGAPRLAAYIERLRQLPASATVLVDIQGA</sequence>
<reference evidence="5 6" key="1">
    <citation type="submission" date="2016-10" db="EMBL/GenBank/DDBJ databases">
        <authorList>
            <person name="de Groot N.N."/>
        </authorList>
    </citation>
    <scope>NUCLEOTIDE SEQUENCE [LARGE SCALE GENOMIC DNA]</scope>
    <source>
        <strain evidence="5 6">CGMCC 1.6848</strain>
    </source>
</reference>
<dbReference type="PANTHER" id="PTHR43900:SF3">
    <property type="entry name" value="GLUTATHIONE S-TRANSFERASE RHO"/>
    <property type="match status" value="1"/>
</dbReference>
<dbReference type="SFLD" id="SFLDG00358">
    <property type="entry name" value="Main_(cytGST)"/>
    <property type="match status" value="1"/>
</dbReference>